<reference evidence="2 3" key="1">
    <citation type="submission" date="2020-08" db="EMBL/GenBank/DDBJ databases">
        <title>Genomic Encyclopedia of Type Strains, Phase IV (KMG-IV): sequencing the most valuable type-strain genomes for metagenomic binning, comparative biology and taxonomic classification.</title>
        <authorList>
            <person name="Goeker M."/>
        </authorList>
    </citation>
    <scope>NUCLEOTIDE SEQUENCE [LARGE SCALE GENOMIC DNA]</scope>
    <source>
        <strain evidence="2 3">DSM 27471</strain>
    </source>
</reference>
<protein>
    <submittedName>
        <fullName evidence="2">Tetratricopeptide (TPR) repeat protein</fullName>
    </submittedName>
</protein>
<name>A0A7W5DNT3_9PORP</name>
<dbReference type="Proteomes" id="UP000544222">
    <property type="component" value="Unassembled WGS sequence"/>
</dbReference>
<dbReference type="PROSITE" id="PS50293">
    <property type="entry name" value="TPR_REGION"/>
    <property type="match status" value="1"/>
</dbReference>
<dbReference type="PROSITE" id="PS50005">
    <property type="entry name" value="TPR"/>
    <property type="match status" value="6"/>
</dbReference>
<feature type="repeat" description="TPR" evidence="1">
    <location>
        <begin position="204"/>
        <end position="237"/>
    </location>
</feature>
<dbReference type="InterPro" id="IPR011990">
    <property type="entry name" value="TPR-like_helical_dom_sf"/>
</dbReference>
<evidence type="ECO:0000313" key="3">
    <source>
        <dbReference type="Proteomes" id="UP000544222"/>
    </source>
</evidence>
<dbReference type="Pfam" id="PF13181">
    <property type="entry name" value="TPR_8"/>
    <property type="match status" value="2"/>
</dbReference>
<dbReference type="SUPFAM" id="SSF48452">
    <property type="entry name" value="TPR-like"/>
    <property type="match status" value="3"/>
</dbReference>
<dbReference type="EMBL" id="JACHYB010000001">
    <property type="protein sequence ID" value="MBB3185859.1"/>
    <property type="molecule type" value="Genomic_DNA"/>
</dbReference>
<dbReference type="Pfam" id="PF13424">
    <property type="entry name" value="TPR_12"/>
    <property type="match status" value="1"/>
</dbReference>
<dbReference type="InterPro" id="IPR019734">
    <property type="entry name" value="TPR_rpt"/>
</dbReference>
<keyword evidence="3" id="KW-1185">Reference proteome</keyword>
<keyword evidence="1" id="KW-0802">TPR repeat</keyword>
<dbReference type="Pfam" id="PF13414">
    <property type="entry name" value="TPR_11"/>
    <property type="match status" value="2"/>
</dbReference>
<dbReference type="PANTHER" id="PTHR12558:SF13">
    <property type="entry name" value="CELL DIVISION CYCLE PROTEIN 27 HOMOLOG"/>
    <property type="match status" value="1"/>
</dbReference>
<dbReference type="SMART" id="SM00028">
    <property type="entry name" value="TPR"/>
    <property type="match status" value="11"/>
</dbReference>
<dbReference type="RefSeq" id="WP_183411814.1">
    <property type="nucleotide sequence ID" value="NZ_JACHYB010000001.1"/>
</dbReference>
<gene>
    <name evidence="2" type="ORF">FHX64_000022</name>
</gene>
<evidence type="ECO:0000313" key="2">
    <source>
        <dbReference type="EMBL" id="MBB3185859.1"/>
    </source>
</evidence>
<feature type="repeat" description="TPR" evidence="1">
    <location>
        <begin position="374"/>
        <end position="407"/>
    </location>
</feature>
<dbReference type="Gene3D" id="1.25.40.10">
    <property type="entry name" value="Tetratricopeptide repeat domain"/>
    <property type="match status" value="2"/>
</dbReference>
<feature type="repeat" description="TPR" evidence="1">
    <location>
        <begin position="306"/>
        <end position="339"/>
    </location>
</feature>
<accession>A0A7W5DNT3</accession>
<dbReference type="AlphaFoldDB" id="A0A7W5DNT3"/>
<feature type="repeat" description="TPR" evidence="1">
    <location>
        <begin position="136"/>
        <end position="169"/>
    </location>
</feature>
<dbReference type="PANTHER" id="PTHR12558">
    <property type="entry name" value="CELL DIVISION CYCLE 16,23,27"/>
    <property type="match status" value="1"/>
</dbReference>
<organism evidence="2 3">
    <name type="scientific">Microbacter margulisiae</name>
    <dbReference type="NCBI Taxonomy" id="1350067"/>
    <lineage>
        <taxon>Bacteria</taxon>
        <taxon>Pseudomonadati</taxon>
        <taxon>Bacteroidota</taxon>
        <taxon>Bacteroidia</taxon>
        <taxon>Bacteroidales</taxon>
        <taxon>Porphyromonadaceae</taxon>
        <taxon>Microbacter</taxon>
    </lineage>
</organism>
<proteinExistence type="predicted"/>
<feature type="repeat" description="TPR" evidence="1">
    <location>
        <begin position="272"/>
        <end position="305"/>
    </location>
</feature>
<feature type="repeat" description="TPR" evidence="1">
    <location>
        <begin position="340"/>
        <end position="373"/>
    </location>
</feature>
<comment type="caution">
    <text evidence="2">The sequence shown here is derived from an EMBL/GenBank/DDBJ whole genome shotgun (WGS) entry which is preliminary data.</text>
</comment>
<sequence length="461" mass="53008">MNAMDNDFLFDEESEDAVRRYEQSVNDRRMPYFDVEELEAIADYYLSYGQTKESSKVIELGLKLHPNNTALQRKRAKVYLLSGEAQKAYQIVERNFPLDDAESLMLKGEALMQLHRTKEASLIFQHLIRLPDIDIESTYLDIAYIYIASGDYSSALSYLEQGVAIDNKSLDLLQETAICCEQLQKIEKAIDYYQRMISIDPYFTEAWYNLGLVYFGQAAYEKALDAFDFVTIIDDKDAGGWLQKGNTFFHLNQYNEALTCYSQCEKLTVYEGILYVFMGECLEKMEKYDEAKIYYNKSLEINNQDVEGWIGLGICALETEDYETAATHFQKALDIEPNNSEALVYLAETQINTNKSEEALMSYRKSLVLEPNQPETWLSMGNVYVDLGLYEQAVVTYQRALSQDDSLENIYLFLAIAEYKSGHISSAMEFLDKARESNPEANMLFLELCPEATSLLEDHQK</sequence>
<evidence type="ECO:0000256" key="1">
    <source>
        <dbReference type="PROSITE-ProRule" id="PRU00339"/>
    </source>
</evidence>